<dbReference type="EC" id="2.4.2.-" evidence="6"/>
<evidence type="ECO:0000256" key="7">
    <source>
        <dbReference type="SAM" id="MobiDB-lite"/>
    </source>
</evidence>
<comment type="subcellular location">
    <subcellularLocation>
        <location evidence="1">Nucleus</location>
    </subcellularLocation>
</comment>
<organism evidence="9 10">
    <name type="scientific">Durusdinium trenchii</name>
    <dbReference type="NCBI Taxonomy" id="1381693"/>
    <lineage>
        <taxon>Eukaryota</taxon>
        <taxon>Sar</taxon>
        <taxon>Alveolata</taxon>
        <taxon>Dinophyceae</taxon>
        <taxon>Suessiales</taxon>
        <taxon>Symbiodiniaceae</taxon>
        <taxon>Durusdinium</taxon>
    </lineage>
</organism>
<evidence type="ECO:0000259" key="8">
    <source>
        <dbReference type="PROSITE" id="PS51059"/>
    </source>
</evidence>
<evidence type="ECO:0000313" key="9">
    <source>
        <dbReference type="EMBL" id="CAK9050786.1"/>
    </source>
</evidence>
<evidence type="ECO:0000313" key="10">
    <source>
        <dbReference type="Proteomes" id="UP001642464"/>
    </source>
</evidence>
<sequence length="477" mass="52516">MPGLPEIFLPDVCSTSEATSPSRTSSGRSSGSHRGFRWKALEWQATASESEGDLPESEASREASRSSSMGSQVSCISPRHRFSWKAPSRSWSPEERSDTDAQAAILLQAHWRGTMVRRLHRKHLVSAAVLVAHLRAWHMGRQERKCFLRLKAAVLRLQRFLRERRSFQTEEELMTSEMLVSCEVGPEIIEVMTEGTEGMSATVKPGGCYVRPALRGAARRKLLGEEVTLPGVRSPEGRAARRTPRKSCGPTPEKKTRNEASLASPSPAKEVEFRLGDVVRLDSGALVLSELLAQGLLVQEEMGDHLELPIQRALQELSSRHARICFLARLEGVQGSSAGAALRAAYAAAKSSLGPERLLWHGTSWDCVPNIVRHGFNRAYAFNARHGSKLGRGVYFADDPGYALRFAGKCQTRAVLLAGVLPGRFTRGKEGLLEAPAMPAMPGLRFDSTCDDASRPRVFCVFKDFQALPLYLLQVAM</sequence>
<feature type="domain" description="PARP catalytic" evidence="8">
    <location>
        <begin position="287"/>
        <end position="477"/>
    </location>
</feature>
<keyword evidence="5" id="KW-0539">Nucleus</keyword>
<dbReference type="PANTHER" id="PTHR14453">
    <property type="entry name" value="PARP/ZINC FINGER CCCH TYPE DOMAIN CONTAINING PROTEIN"/>
    <property type="match status" value="1"/>
</dbReference>
<feature type="region of interest" description="Disordered" evidence="7">
    <location>
        <begin position="1"/>
        <end position="34"/>
    </location>
</feature>
<proteinExistence type="predicted"/>
<evidence type="ECO:0000256" key="3">
    <source>
        <dbReference type="ARBA" id="ARBA00022679"/>
    </source>
</evidence>
<protein>
    <recommendedName>
        <fullName evidence="6">Poly [ADP-ribose] polymerase</fullName>
        <shortName evidence="6">PARP</shortName>
        <ecNumber evidence="6">2.4.2.-</ecNumber>
    </recommendedName>
</protein>
<dbReference type="PROSITE" id="PS51059">
    <property type="entry name" value="PARP_CATALYTIC"/>
    <property type="match status" value="1"/>
</dbReference>
<evidence type="ECO:0000256" key="1">
    <source>
        <dbReference type="ARBA" id="ARBA00004123"/>
    </source>
</evidence>
<dbReference type="Gene3D" id="3.90.228.10">
    <property type="match status" value="1"/>
</dbReference>
<comment type="caution">
    <text evidence="9">The sequence shown here is derived from an EMBL/GenBank/DDBJ whole genome shotgun (WGS) entry which is preliminary data.</text>
</comment>
<feature type="region of interest" description="Disordered" evidence="7">
    <location>
        <begin position="226"/>
        <end position="266"/>
    </location>
</feature>
<dbReference type="PROSITE" id="PS50096">
    <property type="entry name" value="IQ"/>
    <property type="match status" value="1"/>
</dbReference>
<dbReference type="InterPro" id="IPR052056">
    <property type="entry name" value="Mono-ARTD/PARP"/>
</dbReference>
<keyword evidence="10" id="KW-1185">Reference proteome</keyword>
<dbReference type="Pfam" id="PF00612">
    <property type="entry name" value="IQ"/>
    <property type="match status" value="1"/>
</dbReference>
<evidence type="ECO:0000256" key="5">
    <source>
        <dbReference type="ARBA" id="ARBA00023242"/>
    </source>
</evidence>
<dbReference type="SUPFAM" id="SSF56399">
    <property type="entry name" value="ADP-ribosylation"/>
    <property type="match status" value="1"/>
</dbReference>
<dbReference type="InterPro" id="IPR000048">
    <property type="entry name" value="IQ_motif_EF-hand-BS"/>
</dbReference>
<dbReference type="EMBL" id="CAXAMM010021890">
    <property type="protein sequence ID" value="CAK9050786.1"/>
    <property type="molecule type" value="Genomic_DNA"/>
</dbReference>
<keyword evidence="2 6" id="KW-0328">Glycosyltransferase</keyword>
<dbReference type="PANTHER" id="PTHR14453:SF67">
    <property type="entry name" value="POLY [ADP-RIBOSE] POLYMERASE"/>
    <property type="match status" value="1"/>
</dbReference>
<name>A0ABP0MH40_9DINO</name>
<gene>
    <name evidence="9" type="ORF">SCF082_LOCUS27956</name>
</gene>
<dbReference type="Pfam" id="PF00644">
    <property type="entry name" value="PARP"/>
    <property type="match status" value="1"/>
</dbReference>
<evidence type="ECO:0000256" key="6">
    <source>
        <dbReference type="RuleBase" id="RU362114"/>
    </source>
</evidence>
<accession>A0ABP0MH40</accession>
<dbReference type="InterPro" id="IPR012317">
    <property type="entry name" value="Poly(ADP-ribose)pol_cat_dom"/>
</dbReference>
<feature type="compositionally biased region" description="Low complexity" evidence="7">
    <location>
        <begin position="19"/>
        <end position="32"/>
    </location>
</feature>
<keyword evidence="4 6" id="KW-0520">NAD</keyword>
<reference evidence="9 10" key="1">
    <citation type="submission" date="2024-02" db="EMBL/GenBank/DDBJ databases">
        <authorList>
            <person name="Chen Y."/>
            <person name="Shah S."/>
            <person name="Dougan E. K."/>
            <person name="Thang M."/>
            <person name="Chan C."/>
        </authorList>
    </citation>
    <scope>NUCLEOTIDE SEQUENCE [LARGE SCALE GENOMIC DNA]</scope>
</reference>
<feature type="region of interest" description="Disordered" evidence="7">
    <location>
        <begin position="47"/>
        <end position="74"/>
    </location>
</feature>
<evidence type="ECO:0000256" key="4">
    <source>
        <dbReference type="ARBA" id="ARBA00023027"/>
    </source>
</evidence>
<evidence type="ECO:0000256" key="2">
    <source>
        <dbReference type="ARBA" id="ARBA00022676"/>
    </source>
</evidence>
<keyword evidence="3 6" id="KW-0808">Transferase</keyword>
<dbReference type="Proteomes" id="UP001642464">
    <property type="component" value="Unassembled WGS sequence"/>
</dbReference>